<feature type="transmembrane region" description="Helical" evidence="11">
    <location>
        <begin position="241"/>
        <end position="262"/>
    </location>
</feature>
<evidence type="ECO:0000256" key="9">
    <source>
        <dbReference type="ARBA" id="ARBA00023136"/>
    </source>
</evidence>
<evidence type="ECO:0000256" key="4">
    <source>
        <dbReference type="ARBA" id="ARBA00022519"/>
    </source>
</evidence>
<reference evidence="15 16" key="1">
    <citation type="submission" date="2018-06" db="EMBL/GenBank/DDBJ databases">
        <authorList>
            <consortium name="Pathogen Informatics"/>
            <person name="Doyle S."/>
        </authorList>
    </citation>
    <scope>NUCLEOTIDE SEQUENCE [LARGE SCALE GENOMIC DNA]</scope>
    <source>
        <strain evidence="15 16">NCTC11820</strain>
    </source>
</reference>
<keyword evidence="8 11" id="KW-1133">Transmembrane helix</keyword>
<dbReference type="GO" id="GO:0005524">
    <property type="term" value="F:ATP binding"/>
    <property type="evidence" value="ECO:0007669"/>
    <property type="project" value="UniProtKB-KW"/>
</dbReference>
<dbReference type="GO" id="GO:0015421">
    <property type="term" value="F:ABC-type oligopeptide transporter activity"/>
    <property type="evidence" value="ECO:0007669"/>
    <property type="project" value="TreeGrafter"/>
</dbReference>
<keyword evidence="6" id="KW-0547">Nucleotide-binding</keyword>
<feature type="transmembrane region" description="Helical" evidence="11">
    <location>
        <begin position="16"/>
        <end position="41"/>
    </location>
</feature>
<dbReference type="Gene3D" id="3.40.50.300">
    <property type="entry name" value="P-loop containing nucleotide triphosphate hydrolases"/>
    <property type="match status" value="1"/>
</dbReference>
<dbReference type="Proteomes" id="UP000553981">
    <property type="component" value="Unassembled WGS sequence"/>
</dbReference>
<dbReference type="OMA" id="FFADQGR"/>
<dbReference type="EMBL" id="UASJ01000001">
    <property type="protein sequence ID" value="SQB65066.1"/>
    <property type="molecule type" value="Genomic_DNA"/>
</dbReference>
<dbReference type="EMBL" id="JABCUI010000003">
    <property type="protein sequence ID" value="NMW87589.1"/>
    <property type="molecule type" value="Genomic_DNA"/>
</dbReference>
<evidence type="ECO:0000256" key="5">
    <source>
        <dbReference type="ARBA" id="ARBA00022692"/>
    </source>
</evidence>
<dbReference type="InterPro" id="IPR017871">
    <property type="entry name" value="ABC_transporter-like_CS"/>
</dbReference>
<dbReference type="EC" id="3.6.3.-" evidence="15"/>
<dbReference type="InterPro" id="IPR027417">
    <property type="entry name" value="P-loop_NTPase"/>
</dbReference>
<dbReference type="PROSITE" id="PS50929">
    <property type="entry name" value="ABC_TM1F"/>
    <property type="match status" value="1"/>
</dbReference>
<dbReference type="Gene3D" id="1.20.1560.10">
    <property type="entry name" value="ABC transporter type 1, transmembrane domain"/>
    <property type="match status" value="1"/>
</dbReference>
<dbReference type="InterPro" id="IPR039421">
    <property type="entry name" value="Type_1_exporter"/>
</dbReference>
<evidence type="ECO:0000256" key="1">
    <source>
        <dbReference type="ARBA" id="ARBA00004429"/>
    </source>
</evidence>
<dbReference type="GeneID" id="55565394"/>
<keyword evidence="3" id="KW-1003">Cell membrane</keyword>
<evidence type="ECO:0000256" key="10">
    <source>
        <dbReference type="ARBA" id="ARBA00023455"/>
    </source>
</evidence>
<evidence type="ECO:0000313" key="17">
    <source>
        <dbReference type="Proteomes" id="UP000553981"/>
    </source>
</evidence>
<organism evidence="15 16">
    <name type="scientific">Mobiluncus curtisii</name>
    <dbReference type="NCBI Taxonomy" id="2051"/>
    <lineage>
        <taxon>Bacteria</taxon>
        <taxon>Bacillati</taxon>
        <taxon>Actinomycetota</taxon>
        <taxon>Actinomycetes</taxon>
        <taxon>Actinomycetales</taxon>
        <taxon>Actinomycetaceae</taxon>
        <taxon>Mobiluncus</taxon>
    </lineage>
</organism>
<dbReference type="Proteomes" id="UP000250245">
    <property type="component" value="Unassembled WGS sequence"/>
</dbReference>
<keyword evidence="7 15" id="KW-0067">ATP-binding</keyword>
<accession>A0A2X2YKW9</accession>
<dbReference type="SMART" id="SM00382">
    <property type="entry name" value="AAA"/>
    <property type="match status" value="1"/>
</dbReference>
<dbReference type="PROSITE" id="PS50893">
    <property type="entry name" value="ABC_TRANSPORTER_2"/>
    <property type="match status" value="1"/>
</dbReference>
<dbReference type="InterPro" id="IPR036640">
    <property type="entry name" value="ABC1_TM_sf"/>
</dbReference>
<gene>
    <name evidence="14" type="ORF">HHJ67_07485</name>
    <name evidence="15" type="ORF">NCTC11820_01321</name>
</gene>
<dbReference type="InterPro" id="IPR003593">
    <property type="entry name" value="AAA+_ATPase"/>
</dbReference>
<feature type="transmembrane region" description="Helical" evidence="11">
    <location>
        <begin position="53"/>
        <end position="74"/>
    </location>
</feature>
<reference evidence="14 17" key="2">
    <citation type="submission" date="2020-04" db="EMBL/GenBank/DDBJ databases">
        <title>Antimicrobial susceptibility and clonality of vaginal-derived multi-drug resistant Mobiluncus isolates in China.</title>
        <authorList>
            <person name="Zhang X."/>
        </authorList>
    </citation>
    <scope>NUCLEOTIDE SEQUENCE [LARGE SCALE GENOMIC DNA]</scope>
    <source>
        <strain evidence="14 17">19</strain>
    </source>
</reference>
<evidence type="ECO:0000256" key="8">
    <source>
        <dbReference type="ARBA" id="ARBA00022989"/>
    </source>
</evidence>
<dbReference type="InterPro" id="IPR003439">
    <property type="entry name" value="ABC_transporter-like_ATP-bd"/>
</dbReference>
<dbReference type="InterPro" id="IPR011527">
    <property type="entry name" value="ABC1_TM_dom"/>
</dbReference>
<dbReference type="SUPFAM" id="SSF90123">
    <property type="entry name" value="ABC transporter transmembrane region"/>
    <property type="match status" value="1"/>
</dbReference>
<feature type="domain" description="ABC transporter" evidence="12">
    <location>
        <begin position="330"/>
        <end position="565"/>
    </location>
</feature>
<evidence type="ECO:0000256" key="11">
    <source>
        <dbReference type="SAM" id="Phobius"/>
    </source>
</evidence>
<dbReference type="FunFam" id="3.40.50.300:FF:000221">
    <property type="entry name" value="Multidrug ABC transporter ATP-binding protein"/>
    <property type="match status" value="1"/>
</dbReference>
<dbReference type="PROSITE" id="PS00211">
    <property type="entry name" value="ABC_TRANSPORTER_1"/>
    <property type="match status" value="1"/>
</dbReference>
<proteinExistence type="inferred from homology"/>
<feature type="transmembrane region" description="Helical" evidence="11">
    <location>
        <begin position="268"/>
        <end position="288"/>
    </location>
</feature>
<evidence type="ECO:0000256" key="6">
    <source>
        <dbReference type="ARBA" id="ARBA00022741"/>
    </source>
</evidence>
<keyword evidence="9 11" id="KW-0472">Membrane</keyword>
<keyword evidence="5 11" id="KW-0812">Transmembrane</keyword>
<evidence type="ECO:0000256" key="2">
    <source>
        <dbReference type="ARBA" id="ARBA00022448"/>
    </source>
</evidence>
<evidence type="ECO:0000256" key="7">
    <source>
        <dbReference type="ARBA" id="ARBA00022840"/>
    </source>
</evidence>
<dbReference type="Pfam" id="PF00664">
    <property type="entry name" value="ABC_membrane"/>
    <property type="match status" value="1"/>
</dbReference>
<dbReference type="Pfam" id="PF00005">
    <property type="entry name" value="ABC_tran"/>
    <property type="match status" value="1"/>
</dbReference>
<dbReference type="AlphaFoldDB" id="A0A2X2YKW9"/>
<protein>
    <submittedName>
        <fullName evidence="14">ABC transporter ATP-binding protein</fullName>
    </submittedName>
    <submittedName>
        <fullName evidence="15">Multidrug export ATP-binding/permease protein SAV1866</fullName>
        <ecNumber evidence="15">3.6.3.-</ecNumber>
    </submittedName>
</protein>
<evidence type="ECO:0000256" key="3">
    <source>
        <dbReference type="ARBA" id="ARBA00022475"/>
    </source>
</evidence>
<comment type="similarity">
    <text evidence="10">Belongs to the ABC transporter superfamily. Siderophore-Fe(3+) uptake transporter (SIUT) (TC 3.A.1.21) family.</text>
</comment>
<name>A0A2X2YKW9_9ACTO</name>
<dbReference type="GO" id="GO:0016887">
    <property type="term" value="F:ATP hydrolysis activity"/>
    <property type="evidence" value="ECO:0007669"/>
    <property type="project" value="InterPro"/>
</dbReference>
<dbReference type="GO" id="GO:0005886">
    <property type="term" value="C:plasma membrane"/>
    <property type="evidence" value="ECO:0007669"/>
    <property type="project" value="UniProtKB-SubCell"/>
</dbReference>
<evidence type="ECO:0000259" key="12">
    <source>
        <dbReference type="PROSITE" id="PS50893"/>
    </source>
</evidence>
<keyword evidence="15" id="KW-0378">Hydrolase</keyword>
<evidence type="ECO:0000259" key="13">
    <source>
        <dbReference type="PROSITE" id="PS50929"/>
    </source>
</evidence>
<dbReference type="PANTHER" id="PTHR43394:SF1">
    <property type="entry name" value="ATP-BINDING CASSETTE SUB-FAMILY B MEMBER 10, MITOCHONDRIAL"/>
    <property type="match status" value="1"/>
</dbReference>
<dbReference type="SUPFAM" id="SSF52540">
    <property type="entry name" value="P-loop containing nucleoside triphosphate hydrolases"/>
    <property type="match status" value="1"/>
</dbReference>
<dbReference type="CDD" id="cd07346">
    <property type="entry name" value="ABC_6TM_exporters"/>
    <property type="match status" value="1"/>
</dbReference>
<comment type="subcellular location">
    <subcellularLocation>
        <location evidence="1">Cell inner membrane</location>
        <topology evidence="1">Multi-pass membrane protein</topology>
    </subcellularLocation>
</comment>
<dbReference type="RefSeq" id="WP_004007235.1">
    <property type="nucleotide sequence ID" value="NZ_CP068112.1"/>
</dbReference>
<keyword evidence="2" id="KW-0813">Transport</keyword>
<keyword evidence="4" id="KW-0997">Cell inner membrane</keyword>
<evidence type="ECO:0000313" key="16">
    <source>
        <dbReference type="Proteomes" id="UP000250245"/>
    </source>
</evidence>
<sequence length="578" mass="62632">MSASKKLVDRVRSESLLSNLLTCVSTVLGLVPAVAVVYLIGRLWRAQLSTPDLWMAAGVLLLVLLVKALVTFVATWQAHRVAYGCLTDLRQEILSHLRRLPLGFFQTRKVGDLATVMKNDVEQVEVYLAHGLPETASAMAVPVAVTIAMLVLDLRLALAMVCGLPIMMFIKKVSAAKWAKGFEIVAKYNTTLQERLTEYVSTIPVIKAFSKSEDKTTKVIEASDDYVTWVTRSMNTISVPMGLIGLCMESGLAAVVAVGAWLLQNGHIGVESLIVAIMLAGAFTSSVAKTATLQHYRVMYNQAMSAISSIVEAPVGQRPTVTKIACYGDLVVDGVSFTYPNKDVESLSDVNLVFPSKTTTALVGASGSGKTTLAHLLMGFWDPTQGRITLGGVDCTQTSQQDWSALFAIVQQDVFMFNLSLEDNIRIGNQAATFDQIVAAAKKARIHEFIESLPKGYATLAGEAGNRFSGGQKQRLSIARAILKDCPIIILDEATSALDCDNEALVREAIDELGKQKTIITIAHHLDTVATADQIVVMDAGRVLATGTHIDLLAHCGQYRKLVSAQHLVDTWDIKQVR</sequence>
<feature type="domain" description="ABC transmembrane type-1" evidence="13">
    <location>
        <begin position="20"/>
        <end position="299"/>
    </location>
</feature>
<dbReference type="PANTHER" id="PTHR43394">
    <property type="entry name" value="ATP-DEPENDENT PERMEASE MDL1, MITOCHONDRIAL"/>
    <property type="match status" value="1"/>
</dbReference>
<evidence type="ECO:0000313" key="15">
    <source>
        <dbReference type="EMBL" id="SQB65066.1"/>
    </source>
</evidence>
<evidence type="ECO:0000313" key="14">
    <source>
        <dbReference type="EMBL" id="NMW87589.1"/>
    </source>
</evidence>